<dbReference type="Proteomes" id="UP000432715">
    <property type="component" value="Unassembled WGS sequence"/>
</dbReference>
<proteinExistence type="predicted"/>
<sequence>MKELALHILDIAENSIRAEATEIKITIVEDVVLDVLEITIEDNGAGMDNEFLDRVLDPFITTRTTRKVGLGLPLFKLAAQQCNGDLIIESRKDIGTKVKATFQHSHIDRVPLGNIVDTIVAIILADEKIDIKYKHVYNSDEFFLDTVEIKEVLKGVPITNIDVILWIKSHIKEALKELVKS</sequence>
<dbReference type="SMART" id="SM00387">
    <property type="entry name" value="HATPase_c"/>
    <property type="match status" value="1"/>
</dbReference>
<protein>
    <recommendedName>
        <fullName evidence="2">histidine kinase</fullName>
        <ecNumber evidence="2">2.7.13.3</ecNumber>
    </recommendedName>
</protein>
<dbReference type="PROSITE" id="PS50109">
    <property type="entry name" value="HIS_KIN"/>
    <property type="match status" value="1"/>
</dbReference>
<accession>A0A6I0FAU8</accession>
<dbReference type="GO" id="GO:0004673">
    <property type="term" value="F:protein histidine kinase activity"/>
    <property type="evidence" value="ECO:0007669"/>
    <property type="project" value="UniProtKB-EC"/>
</dbReference>
<dbReference type="GO" id="GO:0005524">
    <property type="term" value="F:ATP binding"/>
    <property type="evidence" value="ECO:0007669"/>
    <property type="project" value="UniProtKB-KW"/>
</dbReference>
<keyword evidence="7" id="KW-1185">Reference proteome</keyword>
<keyword evidence="4" id="KW-0902">Two-component regulatory system</keyword>
<dbReference type="PRINTS" id="PR00344">
    <property type="entry name" value="BCTRLSENSOR"/>
</dbReference>
<keyword evidence="6" id="KW-0547">Nucleotide-binding</keyword>
<dbReference type="InterPro" id="IPR003594">
    <property type="entry name" value="HATPase_dom"/>
</dbReference>
<evidence type="ECO:0000256" key="2">
    <source>
        <dbReference type="ARBA" id="ARBA00012438"/>
    </source>
</evidence>
<name>A0A6I0FAU8_9FIRM</name>
<evidence type="ECO:0000313" key="7">
    <source>
        <dbReference type="Proteomes" id="UP000432715"/>
    </source>
</evidence>
<comment type="catalytic activity">
    <reaction evidence="1">
        <text>ATP + protein L-histidine = ADP + protein N-phospho-L-histidine.</text>
        <dbReference type="EC" id="2.7.13.3"/>
    </reaction>
</comment>
<dbReference type="PANTHER" id="PTHR43065:SF29">
    <property type="entry name" value="SENSOR PROTEIN KINASE FLES"/>
    <property type="match status" value="1"/>
</dbReference>
<dbReference type="Gene3D" id="3.30.565.10">
    <property type="entry name" value="Histidine kinase-like ATPase, C-terminal domain"/>
    <property type="match status" value="1"/>
</dbReference>
<dbReference type="OrthoDB" id="9797586at2"/>
<organism evidence="6 7">
    <name type="scientific">Alkaliphilus pronyensis</name>
    <dbReference type="NCBI Taxonomy" id="1482732"/>
    <lineage>
        <taxon>Bacteria</taxon>
        <taxon>Bacillati</taxon>
        <taxon>Bacillota</taxon>
        <taxon>Clostridia</taxon>
        <taxon>Peptostreptococcales</taxon>
        <taxon>Natronincolaceae</taxon>
        <taxon>Alkaliphilus</taxon>
    </lineage>
</organism>
<dbReference type="GO" id="GO:0000160">
    <property type="term" value="P:phosphorelay signal transduction system"/>
    <property type="evidence" value="ECO:0007669"/>
    <property type="project" value="UniProtKB-KW"/>
</dbReference>
<dbReference type="PANTHER" id="PTHR43065">
    <property type="entry name" value="SENSOR HISTIDINE KINASE"/>
    <property type="match status" value="1"/>
</dbReference>
<dbReference type="Pfam" id="PF02518">
    <property type="entry name" value="HATPase_c"/>
    <property type="match status" value="1"/>
</dbReference>
<dbReference type="InterPro" id="IPR004358">
    <property type="entry name" value="Sig_transdc_His_kin-like_C"/>
</dbReference>
<dbReference type="InterPro" id="IPR036890">
    <property type="entry name" value="HATPase_C_sf"/>
</dbReference>
<dbReference type="SUPFAM" id="SSF55874">
    <property type="entry name" value="ATPase domain of HSP90 chaperone/DNA topoisomerase II/histidine kinase"/>
    <property type="match status" value="1"/>
</dbReference>
<dbReference type="InterPro" id="IPR005467">
    <property type="entry name" value="His_kinase_dom"/>
</dbReference>
<dbReference type="RefSeq" id="WP_151860553.1">
    <property type="nucleotide sequence ID" value="NZ_WBZC01000014.1"/>
</dbReference>
<keyword evidence="6" id="KW-0067">ATP-binding</keyword>
<comment type="caution">
    <text evidence="6">The sequence shown here is derived from an EMBL/GenBank/DDBJ whole genome shotgun (WGS) entry which is preliminary data.</text>
</comment>
<gene>
    <name evidence="6" type="ORF">F8154_05255</name>
</gene>
<evidence type="ECO:0000313" key="6">
    <source>
        <dbReference type="EMBL" id="KAB3535924.1"/>
    </source>
</evidence>
<evidence type="ECO:0000256" key="4">
    <source>
        <dbReference type="ARBA" id="ARBA00023012"/>
    </source>
</evidence>
<dbReference type="AlphaFoldDB" id="A0A6I0FAU8"/>
<feature type="domain" description="Histidine kinase" evidence="5">
    <location>
        <begin position="1"/>
        <end position="106"/>
    </location>
</feature>
<dbReference type="EMBL" id="WBZC01000014">
    <property type="protein sequence ID" value="KAB3535924.1"/>
    <property type="molecule type" value="Genomic_DNA"/>
</dbReference>
<dbReference type="EC" id="2.7.13.3" evidence="2"/>
<keyword evidence="3" id="KW-0808">Transferase</keyword>
<evidence type="ECO:0000259" key="5">
    <source>
        <dbReference type="PROSITE" id="PS50109"/>
    </source>
</evidence>
<evidence type="ECO:0000256" key="1">
    <source>
        <dbReference type="ARBA" id="ARBA00000085"/>
    </source>
</evidence>
<evidence type="ECO:0000256" key="3">
    <source>
        <dbReference type="ARBA" id="ARBA00022777"/>
    </source>
</evidence>
<keyword evidence="3" id="KW-0418">Kinase</keyword>
<reference evidence="6 7" key="1">
    <citation type="submission" date="2019-10" db="EMBL/GenBank/DDBJ databases">
        <title>Alkaliphilus serpentinus sp. nov. and Alkaliphilus pronyensis sp. nov., two novel anaerobic alkaliphilic species isolated from the serpentinized-hosted hydrothermal field of the Prony Bay (New Caledonia).</title>
        <authorList>
            <person name="Postec A."/>
        </authorList>
    </citation>
    <scope>NUCLEOTIDE SEQUENCE [LARGE SCALE GENOMIC DNA]</scope>
    <source>
        <strain evidence="6 7">LacV</strain>
    </source>
</reference>